<dbReference type="RefSeq" id="WP_160628938.1">
    <property type="nucleotide sequence ID" value="NZ_CP047593.1"/>
</dbReference>
<protein>
    <recommendedName>
        <fullName evidence="8">Cysteine desulfurase</fullName>
        <ecNumber evidence="8">2.8.1.7</ecNumber>
    </recommendedName>
</protein>
<dbReference type="Gene3D" id="3.40.640.10">
    <property type="entry name" value="Type I PLP-dependent aspartate aminotransferase-like (Major domain)"/>
    <property type="match status" value="1"/>
</dbReference>
<comment type="similarity">
    <text evidence="3 8">Belongs to the class-V pyridoxal-phosphate-dependent aminotransferase family. Csd subfamily.</text>
</comment>
<dbReference type="InterPro" id="IPR000192">
    <property type="entry name" value="Aminotrans_V_dom"/>
</dbReference>
<feature type="domain" description="Aminotransferase class V" evidence="9">
    <location>
        <begin position="25"/>
        <end position="394"/>
    </location>
</feature>
<dbReference type="PROSITE" id="PS00595">
    <property type="entry name" value="AA_TRANSFER_CLASS_5"/>
    <property type="match status" value="1"/>
</dbReference>
<evidence type="ECO:0000313" key="11">
    <source>
        <dbReference type="Proteomes" id="UP000464954"/>
    </source>
</evidence>
<keyword evidence="4 8" id="KW-0808">Transferase</keyword>
<evidence type="ECO:0000313" key="10">
    <source>
        <dbReference type="EMBL" id="QHI69756.1"/>
    </source>
</evidence>
<proteinExistence type="inferred from homology"/>
<organism evidence="10 11">
    <name type="scientific">Tichowtungia aerotolerans</name>
    <dbReference type="NCBI Taxonomy" id="2697043"/>
    <lineage>
        <taxon>Bacteria</taxon>
        <taxon>Pseudomonadati</taxon>
        <taxon>Kiritimatiellota</taxon>
        <taxon>Tichowtungiia</taxon>
        <taxon>Tichowtungiales</taxon>
        <taxon>Tichowtungiaceae</taxon>
        <taxon>Tichowtungia</taxon>
    </lineage>
</organism>
<dbReference type="PANTHER" id="PTHR43586:SF8">
    <property type="entry name" value="CYSTEINE DESULFURASE 1, CHLOROPLASTIC"/>
    <property type="match status" value="1"/>
</dbReference>
<evidence type="ECO:0000256" key="2">
    <source>
        <dbReference type="ARBA" id="ARBA00002824"/>
    </source>
</evidence>
<evidence type="ECO:0000259" key="9">
    <source>
        <dbReference type="Pfam" id="PF00266"/>
    </source>
</evidence>
<name>A0A6P1MDT6_9BACT</name>
<accession>A0A6P1MDT6</accession>
<comment type="function">
    <text evidence="2 8">Catalyzes the removal of elemental sulfur and selenium atoms from L-cysteine, L-cystine, L-selenocysteine, and L-selenocystine to produce L-alanine.</text>
</comment>
<dbReference type="EMBL" id="CP047593">
    <property type="protein sequence ID" value="QHI69756.1"/>
    <property type="molecule type" value="Genomic_DNA"/>
</dbReference>
<gene>
    <name evidence="10" type="primary">sufS</name>
    <name evidence="10" type="ORF">GT409_09925</name>
</gene>
<keyword evidence="11" id="KW-1185">Reference proteome</keyword>
<dbReference type="Gene3D" id="3.90.1150.10">
    <property type="entry name" value="Aspartate Aminotransferase, domain 1"/>
    <property type="match status" value="1"/>
</dbReference>
<dbReference type="InterPro" id="IPR015422">
    <property type="entry name" value="PyrdxlP-dep_Trfase_small"/>
</dbReference>
<dbReference type="KEGG" id="taer:GT409_09925"/>
<dbReference type="GO" id="GO:0031071">
    <property type="term" value="F:cysteine desulfurase activity"/>
    <property type="evidence" value="ECO:0007669"/>
    <property type="project" value="UniProtKB-UniRule"/>
</dbReference>
<dbReference type="GO" id="GO:0006534">
    <property type="term" value="P:cysteine metabolic process"/>
    <property type="evidence" value="ECO:0007669"/>
    <property type="project" value="UniProtKB-UniRule"/>
</dbReference>
<evidence type="ECO:0000256" key="8">
    <source>
        <dbReference type="RuleBase" id="RU004506"/>
    </source>
</evidence>
<reference evidence="10 11" key="1">
    <citation type="submission" date="2020-01" db="EMBL/GenBank/DDBJ databases">
        <title>Ponticoccus aerotolerans gen. nov., sp. nov., an anaerobic bacterium and proposal of Ponticoccusceae fam. nov., Ponticoccusles ord. nov. and Ponticoccuse classis nov. in the phylum Kiritimatiellaeota.</title>
        <authorList>
            <person name="Zhou L.Y."/>
            <person name="Du Z.J."/>
        </authorList>
    </citation>
    <scope>NUCLEOTIDE SEQUENCE [LARGE SCALE GENOMIC DNA]</scope>
    <source>
        <strain evidence="10 11">S-5007</strain>
    </source>
</reference>
<dbReference type="InterPro" id="IPR015421">
    <property type="entry name" value="PyrdxlP-dep_Trfase_major"/>
</dbReference>
<dbReference type="Pfam" id="PF00266">
    <property type="entry name" value="Aminotran_5"/>
    <property type="match status" value="1"/>
</dbReference>
<dbReference type="SUPFAM" id="SSF53383">
    <property type="entry name" value="PLP-dependent transferases"/>
    <property type="match status" value="1"/>
</dbReference>
<dbReference type="GO" id="GO:0030170">
    <property type="term" value="F:pyridoxal phosphate binding"/>
    <property type="evidence" value="ECO:0007669"/>
    <property type="project" value="UniProtKB-UniRule"/>
</dbReference>
<evidence type="ECO:0000256" key="1">
    <source>
        <dbReference type="ARBA" id="ARBA00001933"/>
    </source>
</evidence>
<dbReference type="PANTHER" id="PTHR43586">
    <property type="entry name" value="CYSTEINE DESULFURASE"/>
    <property type="match status" value="1"/>
</dbReference>
<evidence type="ECO:0000256" key="5">
    <source>
        <dbReference type="ARBA" id="ARBA00022898"/>
    </source>
</evidence>
<dbReference type="CDD" id="cd06453">
    <property type="entry name" value="SufS_like"/>
    <property type="match status" value="1"/>
</dbReference>
<evidence type="ECO:0000256" key="6">
    <source>
        <dbReference type="ARBA" id="ARBA00050776"/>
    </source>
</evidence>
<dbReference type="Proteomes" id="UP000464954">
    <property type="component" value="Chromosome"/>
</dbReference>
<dbReference type="PIRSF" id="PIRSF005572">
    <property type="entry name" value="NifS"/>
    <property type="match status" value="1"/>
</dbReference>
<evidence type="ECO:0000256" key="4">
    <source>
        <dbReference type="ARBA" id="ARBA00022679"/>
    </source>
</evidence>
<dbReference type="InterPro" id="IPR015424">
    <property type="entry name" value="PyrdxlP-dep_Trfase"/>
</dbReference>
<dbReference type="NCBIfam" id="TIGR01979">
    <property type="entry name" value="sufS"/>
    <property type="match status" value="1"/>
</dbReference>
<evidence type="ECO:0000256" key="3">
    <source>
        <dbReference type="ARBA" id="ARBA00010447"/>
    </source>
</evidence>
<dbReference type="InterPro" id="IPR010970">
    <property type="entry name" value="Cys_dSase_SufS"/>
</dbReference>
<comment type="catalytic activity">
    <reaction evidence="6 8">
        <text>(sulfur carrier)-H + L-cysteine = (sulfur carrier)-SH + L-alanine</text>
        <dbReference type="Rhea" id="RHEA:43892"/>
        <dbReference type="Rhea" id="RHEA-COMP:14737"/>
        <dbReference type="Rhea" id="RHEA-COMP:14739"/>
        <dbReference type="ChEBI" id="CHEBI:29917"/>
        <dbReference type="ChEBI" id="CHEBI:35235"/>
        <dbReference type="ChEBI" id="CHEBI:57972"/>
        <dbReference type="ChEBI" id="CHEBI:64428"/>
        <dbReference type="EC" id="2.8.1.7"/>
    </reaction>
</comment>
<sequence>MSSLPDKVRSDFPILGKTVNGHPLVYLDTAATALKPRSVIDAVEQVYGQFPANVHRGVHTLSREATAAYEGARGTVRSFLNAARSEEIVFTSGTTGAINLVAHSWGALELEPGDEVILSHMEHHSNIVPWKMLCDAKGLHLKIIPVADNGELFLEAFRALLGPRTKLVSIVHASNMLGTVNPIEDIIRESHAHGAKVLVDAAQSAPCLPLDVQALDCDFLAFSGHKLFGPTGIGVLYAKADLLEMMPPFMGGGDMILSVSFDEICYNKPPYRFEAGTPNIAGAVGLGRAIEYVLDIGFDAIWQHEQDLLEAARAALEEIDGVRIIGTAPEKVAILSFVIEGVHPHDTGSILDSCGVAIRAGHHCTQPLMARFGVPATARAAFSIYNTMEDVKRLASAVRKVQEIML</sequence>
<comment type="cofactor">
    <cofactor evidence="1 7">
        <name>pyridoxal 5'-phosphate</name>
        <dbReference type="ChEBI" id="CHEBI:597326"/>
    </cofactor>
</comment>
<keyword evidence="5 8" id="KW-0663">Pyridoxal phosphate</keyword>
<dbReference type="EC" id="2.8.1.7" evidence="8"/>
<dbReference type="AlphaFoldDB" id="A0A6P1MDT6"/>
<evidence type="ECO:0000256" key="7">
    <source>
        <dbReference type="RuleBase" id="RU004504"/>
    </source>
</evidence>
<dbReference type="InterPro" id="IPR016454">
    <property type="entry name" value="Cysteine_dSase"/>
</dbReference>
<dbReference type="InterPro" id="IPR020578">
    <property type="entry name" value="Aminotrans_V_PyrdxlP_BS"/>
</dbReference>